<dbReference type="FunFam" id="3.90.550.10:FF:000122">
    <property type="entry name" value="Dolichol-phosphate mannosyltransferase subunit 1"/>
    <property type="match status" value="1"/>
</dbReference>
<dbReference type="EMBL" id="SOFI01000003">
    <property type="protein sequence ID" value="TFB78869.1"/>
    <property type="molecule type" value="Genomic_DNA"/>
</dbReference>
<accession>A0A4R8V7U0</accession>
<dbReference type="InterPro" id="IPR039528">
    <property type="entry name" value="DPM1-like"/>
</dbReference>
<dbReference type="InterPro" id="IPR001173">
    <property type="entry name" value="Glyco_trans_2-like"/>
</dbReference>
<evidence type="ECO:0000313" key="5">
    <source>
        <dbReference type="EMBL" id="TFB78869.1"/>
    </source>
</evidence>
<sequence>MSGTLVIIPTYNERENLTAIAVRVLAQAAVDLLIVDDGSPDGTGLIADELAVADSRVHVLHRPSKGGLGGAYRAGFAWGIEAGFDILVELDGDGSHQPEELDRLRERMPGADMVIGSRWVAGGSVVNWPWRRRALSRAGSRYARAVLGLPFRDVTGGYRAFSAEALARVGCADVASQGYCFQVEMLLRAWQHGLRIEEVPITFIEREHGYSKMSGRIVIEAMMRVTLWGMSGLPGRLAGIRSASPLHAMRRRVNHAQ</sequence>
<reference evidence="5 6" key="1">
    <citation type="submission" date="2019-03" db="EMBL/GenBank/DDBJ databases">
        <title>Genomics of glacier-inhabiting Cryobacterium strains.</title>
        <authorList>
            <person name="Liu Q."/>
            <person name="Xin Y.-H."/>
        </authorList>
    </citation>
    <scope>NUCLEOTIDE SEQUENCE [LARGE SCALE GENOMIC DNA]</scope>
    <source>
        <strain evidence="5 6">CGMCC 1.10440</strain>
    </source>
</reference>
<dbReference type="CDD" id="cd06442">
    <property type="entry name" value="DPM1_like"/>
    <property type="match status" value="1"/>
</dbReference>
<name>A0A4R8V7U0_9MICO</name>
<evidence type="ECO:0000259" key="4">
    <source>
        <dbReference type="Pfam" id="PF00535"/>
    </source>
</evidence>
<dbReference type="GO" id="GO:0004582">
    <property type="term" value="F:dolichyl-phosphate beta-D-mannosyltransferase activity"/>
    <property type="evidence" value="ECO:0007669"/>
    <property type="project" value="InterPro"/>
</dbReference>
<keyword evidence="6" id="KW-1185">Reference proteome</keyword>
<dbReference type="RefSeq" id="WP_104094748.1">
    <property type="nucleotide sequence ID" value="NZ_JACHBP010000001.1"/>
</dbReference>
<evidence type="ECO:0000256" key="2">
    <source>
        <dbReference type="ARBA" id="ARBA00022676"/>
    </source>
</evidence>
<protein>
    <submittedName>
        <fullName evidence="5">Polyprenol monophosphomannose synthase</fullName>
    </submittedName>
</protein>
<keyword evidence="2" id="KW-0328">Glycosyltransferase</keyword>
<feature type="domain" description="Glycosyltransferase 2-like" evidence="4">
    <location>
        <begin position="6"/>
        <end position="169"/>
    </location>
</feature>
<keyword evidence="3" id="KW-0808">Transferase</keyword>
<comment type="caution">
    <text evidence="5">The sequence shown here is derived from an EMBL/GenBank/DDBJ whole genome shotgun (WGS) entry which is preliminary data.</text>
</comment>
<dbReference type="GO" id="GO:0016020">
    <property type="term" value="C:membrane"/>
    <property type="evidence" value="ECO:0007669"/>
    <property type="project" value="GOC"/>
</dbReference>
<evidence type="ECO:0000256" key="3">
    <source>
        <dbReference type="ARBA" id="ARBA00022679"/>
    </source>
</evidence>
<dbReference type="PANTHER" id="PTHR43398:SF1">
    <property type="entry name" value="DOLICHOL-PHOSPHATE MANNOSYLTRANSFERASE SUBUNIT 1"/>
    <property type="match status" value="1"/>
</dbReference>
<comment type="similarity">
    <text evidence="1">Belongs to the glycosyltransferase 2 family.</text>
</comment>
<dbReference type="OrthoDB" id="9810303at2"/>
<evidence type="ECO:0000313" key="6">
    <source>
        <dbReference type="Proteomes" id="UP000298488"/>
    </source>
</evidence>
<organism evidence="5 6">
    <name type="scientific">Terrimesophilobacter mesophilus</name>
    <dbReference type="NCBI Taxonomy" id="433647"/>
    <lineage>
        <taxon>Bacteria</taxon>
        <taxon>Bacillati</taxon>
        <taxon>Actinomycetota</taxon>
        <taxon>Actinomycetes</taxon>
        <taxon>Micrococcales</taxon>
        <taxon>Microbacteriaceae</taxon>
        <taxon>Terrimesophilobacter</taxon>
    </lineage>
</organism>
<dbReference type="Proteomes" id="UP000298488">
    <property type="component" value="Unassembled WGS sequence"/>
</dbReference>
<dbReference type="Gene3D" id="3.90.550.10">
    <property type="entry name" value="Spore Coat Polysaccharide Biosynthesis Protein SpsA, Chain A"/>
    <property type="match status" value="1"/>
</dbReference>
<dbReference type="GO" id="GO:0009247">
    <property type="term" value="P:glycolipid biosynthetic process"/>
    <property type="evidence" value="ECO:0007669"/>
    <property type="project" value="TreeGrafter"/>
</dbReference>
<gene>
    <name evidence="5" type="ORF">E3N84_01530</name>
</gene>
<dbReference type="InterPro" id="IPR029044">
    <property type="entry name" value="Nucleotide-diphossugar_trans"/>
</dbReference>
<dbReference type="PANTHER" id="PTHR43398">
    <property type="entry name" value="DOLICHOL-PHOSPHATE MANNOSYLTRANSFERASE SUBUNIT 1"/>
    <property type="match status" value="1"/>
</dbReference>
<dbReference type="SUPFAM" id="SSF53448">
    <property type="entry name" value="Nucleotide-diphospho-sugar transferases"/>
    <property type="match status" value="1"/>
</dbReference>
<dbReference type="AlphaFoldDB" id="A0A4R8V7U0"/>
<proteinExistence type="inferred from homology"/>
<evidence type="ECO:0000256" key="1">
    <source>
        <dbReference type="ARBA" id="ARBA00006739"/>
    </source>
</evidence>
<dbReference type="Pfam" id="PF00535">
    <property type="entry name" value="Glycos_transf_2"/>
    <property type="match status" value="1"/>
</dbReference>